<dbReference type="GO" id="GO:0030151">
    <property type="term" value="F:molybdenum ion binding"/>
    <property type="evidence" value="ECO:0007669"/>
    <property type="project" value="InterPro"/>
</dbReference>
<dbReference type="GO" id="GO:0030170">
    <property type="term" value="F:pyridoxal phosphate binding"/>
    <property type="evidence" value="ECO:0007669"/>
    <property type="project" value="InterPro"/>
</dbReference>
<sequence length="242" mass="26346">MRGLTAAVVHLALGPVAPLRHGRVDVPSAIVKRPVESAAVGVLGLRGDEQGDRRVHGGPEKAVFAYPTEHDDWWADQLGAPLPVAAFGQNFGTVGLVEDTVFLGDVYEVGEVVLQVSQPRRPCFKPGSRLGHREIAVLTQNSGRTGFYFRVLRPGLVTAGSPVVLRERDPDPVSVHDVSRVMHGDTTHLHQVLASPRLPERWRAALRARLAGIPDDETTRLHGPLHEPREETQNPCPRPATS</sequence>
<evidence type="ECO:0000256" key="1">
    <source>
        <dbReference type="SAM" id="MobiDB-lite"/>
    </source>
</evidence>
<feature type="region of interest" description="Disordered" evidence="1">
    <location>
        <begin position="213"/>
        <end position="242"/>
    </location>
</feature>
<keyword evidence="4" id="KW-1185">Reference proteome</keyword>
<feature type="compositionally biased region" description="Basic and acidic residues" evidence="1">
    <location>
        <begin position="217"/>
        <end position="232"/>
    </location>
</feature>
<accession>A0A1M5LCE3</accession>
<dbReference type="InterPro" id="IPR011037">
    <property type="entry name" value="Pyrv_Knase-like_insert_dom_sf"/>
</dbReference>
<dbReference type="EMBL" id="FQVN01000011">
    <property type="protein sequence ID" value="SHG62389.1"/>
    <property type="molecule type" value="Genomic_DNA"/>
</dbReference>
<proteinExistence type="predicted"/>
<dbReference type="PANTHER" id="PTHR30212:SF2">
    <property type="entry name" value="PROTEIN YIIM"/>
    <property type="match status" value="1"/>
</dbReference>
<gene>
    <name evidence="3" type="ORF">SAMN05444320_11154</name>
</gene>
<dbReference type="OrthoDB" id="9786134at2"/>
<dbReference type="Gene3D" id="2.40.33.20">
    <property type="entry name" value="PK beta-barrel domain-like"/>
    <property type="match status" value="1"/>
</dbReference>
<dbReference type="InterPro" id="IPR052353">
    <property type="entry name" value="Benzoxazolinone_Detox_Enz"/>
</dbReference>
<dbReference type="RefSeq" id="WP_159447792.1">
    <property type="nucleotide sequence ID" value="NZ_FQVN01000011.1"/>
</dbReference>
<protein>
    <submittedName>
        <fullName evidence="3">MOSC domain-containing protein YiiM</fullName>
    </submittedName>
</protein>
<dbReference type="Proteomes" id="UP000184501">
    <property type="component" value="Unassembled WGS sequence"/>
</dbReference>
<dbReference type="STRING" id="2017.SAMN05444320_11154"/>
<organism evidence="3 4">
    <name type="scientific">Streptoalloteichus hindustanus</name>
    <dbReference type="NCBI Taxonomy" id="2017"/>
    <lineage>
        <taxon>Bacteria</taxon>
        <taxon>Bacillati</taxon>
        <taxon>Actinomycetota</taxon>
        <taxon>Actinomycetes</taxon>
        <taxon>Pseudonocardiales</taxon>
        <taxon>Pseudonocardiaceae</taxon>
        <taxon>Streptoalloteichus</taxon>
    </lineage>
</organism>
<evidence type="ECO:0000313" key="3">
    <source>
        <dbReference type="EMBL" id="SHG62389.1"/>
    </source>
</evidence>
<evidence type="ECO:0000259" key="2">
    <source>
        <dbReference type="PROSITE" id="PS51340"/>
    </source>
</evidence>
<dbReference type="PROSITE" id="PS51340">
    <property type="entry name" value="MOSC"/>
    <property type="match status" value="1"/>
</dbReference>
<dbReference type="AlphaFoldDB" id="A0A1M5LCE3"/>
<dbReference type="InterPro" id="IPR005302">
    <property type="entry name" value="MoCF_Sase_C"/>
</dbReference>
<dbReference type="GO" id="GO:0003824">
    <property type="term" value="F:catalytic activity"/>
    <property type="evidence" value="ECO:0007669"/>
    <property type="project" value="InterPro"/>
</dbReference>
<feature type="domain" description="MOSC" evidence="2">
    <location>
        <begin position="32"/>
        <end position="166"/>
    </location>
</feature>
<dbReference type="PANTHER" id="PTHR30212">
    <property type="entry name" value="PROTEIN YIIM"/>
    <property type="match status" value="1"/>
</dbReference>
<evidence type="ECO:0000313" key="4">
    <source>
        <dbReference type="Proteomes" id="UP000184501"/>
    </source>
</evidence>
<name>A0A1M5LCE3_STRHI</name>
<reference evidence="3 4" key="1">
    <citation type="submission" date="2016-11" db="EMBL/GenBank/DDBJ databases">
        <authorList>
            <person name="Jaros S."/>
            <person name="Januszkiewicz K."/>
            <person name="Wedrychowicz H."/>
        </authorList>
    </citation>
    <scope>NUCLEOTIDE SEQUENCE [LARGE SCALE GENOMIC DNA]</scope>
    <source>
        <strain evidence="3 4">DSM 44523</strain>
    </source>
</reference>
<dbReference type="Pfam" id="PF03473">
    <property type="entry name" value="MOSC"/>
    <property type="match status" value="1"/>
</dbReference>
<dbReference type="SUPFAM" id="SSF50800">
    <property type="entry name" value="PK beta-barrel domain-like"/>
    <property type="match status" value="1"/>
</dbReference>